<gene>
    <name evidence="2" type="ordered locus">Clole_2822</name>
</gene>
<name>F2JKY0_CELLD</name>
<dbReference type="InterPro" id="IPR007419">
    <property type="entry name" value="BFD-like_2Fe2S-bd_dom"/>
</dbReference>
<dbReference type="AlphaFoldDB" id="F2JKY0"/>
<evidence type="ECO:0000313" key="3">
    <source>
        <dbReference type="Proteomes" id="UP000008467"/>
    </source>
</evidence>
<evidence type="ECO:0000313" key="2">
    <source>
        <dbReference type="EMBL" id="ADZ84521.1"/>
    </source>
</evidence>
<protein>
    <submittedName>
        <fullName evidence="2">BFD domain protein (2Fe-2S)-binding domain protein</fullName>
    </submittedName>
</protein>
<dbReference type="Proteomes" id="UP000008467">
    <property type="component" value="Chromosome"/>
</dbReference>
<dbReference type="InterPro" id="IPR041854">
    <property type="entry name" value="BFD-like_2Fe2S-bd_dom_sf"/>
</dbReference>
<dbReference type="STRING" id="642492.Clole_2822"/>
<evidence type="ECO:0000259" key="1">
    <source>
        <dbReference type="Pfam" id="PF04324"/>
    </source>
</evidence>
<reference evidence="2 3" key="1">
    <citation type="journal article" date="2011" name="J. Bacteriol.">
        <title>Complete genome sequence of the cellulose-degrading bacterium Cellulosilyticum lentocellum.</title>
        <authorList>
            <consortium name="US DOE Joint Genome Institute"/>
            <person name="Miller D.A."/>
            <person name="Suen G."/>
            <person name="Bruce D."/>
            <person name="Copeland A."/>
            <person name="Cheng J.F."/>
            <person name="Detter C."/>
            <person name="Goodwin L.A."/>
            <person name="Han C.S."/>
            <person name="Hauser L.J."/>
            <person name="Land M.L."/>
            <person name="Lapidus A."/>
            <person name="Lucas S."/>
            <person name="Meincke L."/>
            <person name="Pitluck S."/>
            <person name="Tapia R."/>
            <person name="Teshima H."/>
            <person name="Woyke T."/>
            <person name="Fox B.G."/>
            <person name="Angert E.R."/>
            <person name="Currie C.R."/>
        </authorList>
    </citation>
    <scope>NUCLEOTIDE SEQUENCE [LARGE SCALE GENOMIC DNA]</scope>
    <source>
        <strain evidence="3">ATCC 49066 / DSM 5427 / NCIMB 11756 / RHM5</strain>
    </source>
</reference>
<sequence length="58" mass="6197">MSKQVCLCKHVSEESIQRALDHGTTTLEGVKAATGAGAGACKGQRCKGQIHRMLKDKE</sequence>
<organism evidence="2 3">
    <name type="scientific">Cellulosilyticum lentocellum (strain ATCC 49066 / DSM 5427 / NCIMB 11756 / RHM5)</name>
    <name type="common">Clostridium lentocellum</name>
    <dbReference type="NCBI Taxonomy" id="642492"/>
    <lineage>
        <taxon>Bacteria</taxon>
        <taxon>Bacillati</taxon>
        <taxon>Bacillota</taxon>
        <taxon>Clostridia</taxon>
        <taxon>Lachnospirales</taxon>
        <taxon>Cellulosilyticaceae</taxon>
        <taxon>Cellulosilyticum</taxon>
    </lineage>
</organism>
<proteinExistence type="predicted"/>
<keyword evidence="3" id="KW-1185">Reference proteome</keyword>
<dbReference type="HOGENOM" id="CLU_159205_4_0_9"/>
<dbReference type="Pfam" id="PF04324">
    <property type="entry name" value="Fer2_BFD"/>
    <property type="match status" value="1"/>
</dbReference>
<accession>F2JKY0</accession>
<dbReference type="EMBL" id="CP002582">
    <property type="protein sequence ID" value="ADZ84521.1"/>
    <property type="molecule type" value="Genomic_DNA"/>
</dbReference>
<dbReference type="RefSeq" id="WP_013657802.1">
    <property type="nucleotide sequence ID" value="NC_015275.1"/>
</dbReference>
<dbReference type="KEGG" id="cle:Clole_2822"/>
<dbReference type="Gene3D" id="1.10.10.1100">
    <property type="entry name" value="BFD-like [2Fe-2S]-binding domain"/>
    <property type="match status" value="1"/>
</dbReference>
<feature type="domain" description="BFD-like [2Fe-2S]-binding" evidence="1">
    <location>
        <begin position="5"/>
        <end position="55"/>
    </location>
</feature>